<dbReference type="PANTHER" id="PTHR43362">
    <property type="entry name" value="MANNITOL DEHYDROGENASE DSF1-RELATED"/>
    <property type="match status" value="1"/>
</dbReference>
<dbReference type="SUPFAM" id="SSF51735">
    <property type="entry name" value="NAD(P)-binding Rossmann-fold domains"/>
    <property type="match status" value="1"/>
</dbReference>
<dbReference type="RefSeq" id="WP_311543176.1">
    <property type="nucleotide sequence ID" value="NZ_JAVREK010000001.1"/>
</dbReference>
<dbReference type="InterPro" id="IPR036291">
    <property type="entry name" value="NAD(P)-bd_dom_sf"/>
</dbReference>
<gene>
    <name evidence="5" type="ORF">RM446_01325</name>
</gene>
<feature type="domain" description="Mannitol dehydrogenase N-terminal" evidence="3">
    <location>
        <begin position="32"/>
        <end position="282"/>
    </location>
</feature>
<dbReference type="InterPro" id="IPR013118">
    <property type="entry name" value="Mannitol_DH_C"/>
</dbReference>
<keyword evidence="1 5" id="KW-0560">Oxidoreductase</keyword>
<dbReference type="Proteomes" id="UP001183226">
    <property type="component" value="Unassembled WGS sequence"/>
</dbReference>
<dbReference type="GO" id="GO:0016491">
    <property type="term" value="F:oxidoreductase activity"/>
    <property type="evidence" value="ECO:0007669"/>
    <property type="project" value="UniProtKB-KW"/>
</dbReference>
<dbReference type="PRINTS" id="PR00084">
    <property type="entry name" value="MTLDHDRGNASE"/>
</dbReference>
<name>A0ABU2KNA6_9ACTN</name>
<evidence type="ECO:0000259" key="4">
    <source>
        <dbReference type="Pfam" id="PF08125"/>
    </source>
</evidence>
<dbReference type="SUPFAM" id="SSF48179">
    <property type="entry name" value="6-phosphogluconate dehydrogenase C-terminal domain-like"/>
    <property type="match status" value="1"/>
</dbReference>
<evidence type="ECO:0000256" key="1">
    <source>
        <dbReference type="ARBA" id="ARBA00023002"/>
    </source>
</evidence>
<feature type="domain" description="Mannitol dehydrogenase C-terminal" evidence="4">
    <location>
        <begin position="291"/>
        <end position="434"/>
    </location>
</feature>
<evidence type="ECO:0000259" key="3">
    <source>
        <dbReference type="Pfam" id="PF01232"/>
    </source>
</evidence>
<dbReference type="InterPro" id="IPR050988">
    <property type="entry name" value="Mannitol_DH/Oxidoreductase"/>
</dbReference>
<sequence length="492" mass="51909">MTTATPRLSRAARGRLPAALTAELPSPGIATGIVHLGPGAFHRAHQAVFTQLAMAAEPGDWGICAAASRGRSTVEALRAQDHLYTVTERAADGVDRIRAVGAITDTVAAREEPERLAAAIAAPGTRVVTLTVTEGGYRHDPATGRLAPDDPETAADALGRAPRTAVGQLVRGLQARSRAGAEPLTVLPCDNLPRNGRLLGGLVESFCELLPESEAAPLLEWVHERVAFCSTVVDQVVPATAQADLDRVADELGVADAAAVVGEQYRSWVIEDRFAGPRPAWERVGAQFVGDVGPPEAVKLRCINATLTATACLGLLLGAETVAEAVNRLDLRRYLRALYRDEQAPSAVAAGGSPPEFDALLTRLGNPNLSHRLAQIAQQGIGKLPQRLVAPAAEHVRRGEDPHLACLAIAAWVHLLRVPAGARPQLDPVSEELAAELAPARYATEAVDLLRDRLHGLSEESGSRPDVGDRVAEALRALEVRGVHTAVQEAAG</sequence>
<evidence type="ECO:0000313" key="6">
    <source>
        <dbReference type="Proteomes" id="UP001183226"/>
    </source>
</evidence>
<dbReference type="InterPro" id="IPR013328">
    <property type="entry name" value="6PGD_dom2"/>
</dbReference>
<keyword evidence="6" id="KW-1185">Reference proteome</keyword>
<dbReference type="Pfam" id="PF01232">
    <property type="entry name" value="Mannitol_dh"/>
    <property type="match status" value="1"/>
</dbReference>
<dbReference type="EMBL" id="JAVREK010000001">
    <property type="protein sequence ID" value="MDT0300752.1"/>
    <property type="molecule type" value="Genomic_DNA"/>
</dbReference>
<evidence type="ECO:0000256" key="2">
    <source>
        <dbReference type="ARBA" id="ARBA00048615"/>
    </source>
</evidence>
<dbReference type="PANTHER" id="PTHR43362:SF1">
    <property type="entry name" value="MANNITOL DEHYDROGENASE 2-RELATED"/>
    <property type="match status" value="1"/>
</dbReference>
<comment type="catalytic activity">
    <reaction evidence="2">
        <text>D-mannitol 1-phosphate + NAD(+) = beta-D-fructose 6-phosphate + NADH + H(+)</text>
        <dbReference type="Rhea" id="RHEA:19661"/>
        <dbReference type="ChEBI" id="CHEBI:15378"/>
        <dbReference type="ChEBI" id="CHEBI:57540"/>
        <dbReference type="ChEBI" id="CHEBI:57634"/>
        <dbReference type="ChEBI" id="CHEBI:57945"/>
        <dbReference type="ChEBI" id="CHEBI:61381"/>
        <dbReference type="EC" id="1.1.1.17"/>
    </reaction>
</comment>
<dbReference type="InterPro" id="IPR013131">
    <property type="entry name" value="Mannitol_DH_N"/>
</dbReference>
<dbReference type="InterPro" id="IPR008927">
    <property type="entry name" value="6-PGluconate_DH-like_C_sf"/>
</dbReference>
<accession>A0ABU2KNA6</accession>
<organism evidence="5 6">
    <name type="scientific">Streptomonospora wellingtoniae</name>
    <dbReference type="NCBI Taxonomy" id="3075544"/>
    <lineage>
        <taxon>Bacteria</taxon>
        <taxon>Bacillati</taxon>
        <taxon>Actinomycetota</taxon>
        <taxon>Actinomycetes</taxon>
        <taxon>Streptosporangiales</taxon>
        <taxon>Nocardiopsidaceae</taxon>
        <taxon>Streptomonospora</taxon>
    </lineage>
</organism>
<dbReference type="Gene3D" id="3.40.50.720">
    <property type="entry name" value="NAD(P)-binding Rossmann-like Domain"/>
    <property type="match status" value="1"/>
</dbReference>
<reference evidence="6" key="1">
    <citation type="submission" date="2023-07" db="EMBL/GenBank/DDBJ databases">
        <title>30 novel species of actinomycetes from the DSMZ collection.</title>
        <authorList>
            <person name="Nouioui I."/>
        </authorList>
    </citation>
    <scope>NUCLEOTIDE SEQUENCE [LARGE SCALE GENOMIC DNA]</scope>
    <source>
        <strain evidence="6">DSM 45055</strain>
    </source>
</reference>
<dbReference type="Pfam" id="PF08125">
    <property type="entry name" value="Mannitol_dh_C"/>
    <property type="match status" value="1"/>
</dbReference>
<dbReference type="Gene3D" id="1.10.1040.10">
    <property type="entry name" value="N-(1-d-carboxylethyl)-l-norvaline Dehydrogenase, domain 2"/>
    <property type="match status" value="1"/>
</dbReference>
<proteinExistence type="predicted"/>
<dbReference type="EC" id="1.1.1.-" evidence="5"/>
<comment type="caution">
    <text evidence="5">The sequence shown here is derived from an EMBL/GenBank/DDBJ whole genome shotgun (WGS) entry which is preliminary data.</text>
</comment>
<dbReference type="InterPro" id="IPR000669">
    <property type="entry name" value="Mannitol_DH"/>
</dbReference>
<protein>
    <submittedName>
        <fullName evidence="5">Mannitol dehydrogenase family protein</fullName>
        <ecNumber evidence="5">1.1.1.-</ecNumber>
    </submittedName>
</protein>
<evidence type="ECO:0000313" key="5">
    <source>
        <dbReference type="EMBL" id="MDT0300752.1"/>
    </source>
</evidence>